<proteinExistence type="predicted"/>
<dbReference type="EMBL" id="MPUH01000658">
    <property type="protein sequence ID" value="OMJ75982.1"/>
    <property type="molecule type" value="Genomic_DNA"/>
</dbReference>
<comment type="caution">
    <text evidence="1">The sequence shown here is derived from an EMBL/GenBank/DDBJ whole genome shotgun (WGS) entry which is preliminary data.</text>
</comment>
<sequence length="201" mass="23323">MYSTSQRRFKKKILKVPYKLPMVKGYSVCAIRREHKKAYNITDLNNDIQDPRPKILSENKQVKHMMVSVTPDEFQIPEIIFGKNSLLRKYSESPLRVNNSLRILTTVDSPVAWARNFDVNKLTKDLNKLTKIQESNNFLKEHFKDTNLNAYKAHSTLKLLKKIPKASEEDKKKSKRVTSSLKLCLFKVKGSLISLKPSPYK</sequence>
<dbReference type="Proteomes" id="UP000187209">
    <property type="component" value="Unassembled WGS sequence"/>
</dbReference>
<name>A0A1R2BGT6_9CILI</name>
<gene>
    <name evidence="1" type="ORF">SteCoe_24743</name>
</gene>
<reference evidence="1 2" key="1">
    <citation type="submission" date="2016-11" db="EMBL/GenBank/DDBJ databases">
        <title>The macronuclear genome of Stentor coeruleus: a giant cell with tiny introns.</title>
        <authorList>
            <person name="Slabodnick M."/>
            <person name="Ruby J.G."/>
            <person name="Reiff S.B."/>
            <person name="Swart E.C."/>
            <person name="Gosai S."/>
            <person name="Prabakaran S."/>
            <person name="Witkowska E."/>
            <person name="Larue G.E."/>
            <person name="Fisher S."/>
            <person name="Freeman R.M."/>
            <person name="Gunawardena J."/>
            <person name="Chu W."/>
            <person name="Stover N.A."/>
            <person name="Gregory B.D."/>
            <person name="Nowacki M."/>
            <person name="Derisi J."/>
            <person name="Roy S.W."/>
            <person name="Marshall W.F."/>
            <person name="Sood P."/>
        </authorList>
    </citation>
    <scope>NUCLEOTIDE SEQUENCE [LARGE SCALE GENOMIC DNA]</scope>
    <source>
        <strain evidence="1">WM001</strain>
    </source>
</reference>
<organism evidence="1 2">
    <name type="scientific">Stentor coeruleus</name>
    <dbReference type="NCBI Taxonomy" id="5963"/>
    <lineage>
        <taxon>Eukaryota</taxon>
        <taxon>Sar</taxon>
        <taxon>Alveolata</taxon>
        <taxon>Ciliophora</taxon>
        <taxon>Postciliodesmatophora</taxon>
        <taxon>Heterotrichea</taxon>
        <taxon>Heterotrichida</taxon>
        <taxon>Stentoridae</taxon>
        <taxon>Stentor</taxon>
    </lineage>
</organism>
<evidence type="ECO:0000313" key="1">
    <source>
        <dbReference type="EMBL" id="OMJ75982.1"/>
    </source>
</evidence>
<keyword evidence="2" id="KW-1185">Reference proteome</keyword>
<protein>
    <submittedName>
        <fullName evidence="1">Uncharacterized protein</fullName>
    </submittedName>
</protein>
<dbReference type="AlphaFoldDB" id="A0A1R2BGT6"/>
<accession>A0A1R2BGT6</accession>
<evidence type="ECO:0000313" key="2">
    <source>
        <dbReference type="Proteomes" id="UP000187209"/>
    </source>
</evidence>